<dbReference type="EMBL" id="CVRS01000016">
    <property type="protein sequence ID" value="CRL33043.1"/>
    <property type="molecule type" value="Genomic_DNA"/>
</dbReference>
<feature type="domain" description="Bacterial Ig-like" evidence="1">
    <location>
        <begin position="53"/>
        <end position="154"/>
    </location>
</feature>
<dbReference type="GeneID" id="61433563"/>
<dbReference type="Proteomes" id="UP000049828">
    <property type="component" value="Unassembled WGS sequence"/>
</dbReference>
<accession>A0A0M6WBB9</accession>
<name>A0A0M6WBB9_9FIRM</name>
<evidence type="ECO:0000313" key="2">
    <source>
        <dbReference type="EMBL" id="CRL33043.1"/>
    </source>
</evidence>
<dbReference type="PROSITE" id="PS51257">
    <property type="entry name" value="PROKAR_LIPOPROTEIN"/>
    <property type="match status" value="1"/>
</dbReference>
<organism evidence="2 3">
    <name type="scientific">Roseburia inulinivorans</name>
    <dbReference type="NCBI Taxonomy" id="360807"/>
    <lineage>
        <taxon>Bacteria</taxon>
        <taxon>Bacillati</taxon>
        <taxon>Bacillota</taxon>
        <taxon>Clostridia</taxon>
        <taxon>Lachnospirales</taxon>
        <taxon>Lachnospiraceae</taxon>
        <taxon>Roseburia</taxon>
    </lineage>
</organism>
<dbReference type="Pfam" id="PF20251">
    <property type="entry name" value="Big_14"/>
    <property type="match status" value="1"/>
</dbReference>
<protein>
    <recommendedName>
        <fullName evidence="1">Bacterial Ig-like domain-containing protein</fullName>
    </recommendedName>
</protein>
<proteinExistence type="predicted"/>
<dbReference type="OrthoDB" id="9779098at2"/>
<evidence type="ECO:0000313" key="3">
    <source>
        <dbReference type="Proteomes" id="UP000049828"/>
    </source>
</evidence>
<evidence type="ECO:0000259" key="1">
    <source>
        <dbReference type="Pfam" id="PF20251"/>
    </source>
</evidence>
<reference evidence="3" key="1">
    <citation type="submission" date="2015-05" db="EMBL/GenBank/DDBJ databases">
        <authorList>
            <consortium name="Pathogen Informatics"/>
        </authorList>
    </citation>
    <scope>NUCLEOTIDE SEQUENCE [LARGE SCALE GENOMIC DNA]</scope>
    <source>
        <strain evidence="3">L1-83</strain>
    </source>
</reference>
<keyword evidence="3" id="KW-1185">Reference proteome</keyword>
<sequence>MKKIICIILITVTSILSGCNSTSDEEIISSQDFKENYEVSSYGTEEKINTLSDVELTSSEKEYSDLENAKFFLENNSNKEYHYSKAYFEIEAEQSETWYQLTQLYDPSKDNEDDAVINPTERLSLPFDISSVYGELPSGHYRIIVSISYFESPKDWDYDTYYLACEFTLK</sequence>
<gene>
    <name evidence="2" type="ORF">RIL183_01151</name>
</gene>
<dbReference type="InterPro" id="IPR046878">
    <property type="entry name" value="Big_14"/>
</dbReference>
<dbReference type="AlphaFoldDB" id="A0A0M6WBB9"/>
<dbReference type="RefSeq" id="WP_006857576.1">
    <property type="nucleotide sequence ID" value="NZ_CBCTRZ010000011.1"/>
</dbReference>